<dbReference type="AlphaFoldDB" id="A0A1W0VU78"/>
<feature type="compositionally biased region" description="Basic and acidic residues" evidence="1">
    <location>
        <begin position="34"/>
        <end position="45"/>
    </location>
</feature>
<reference evidence="2" key="2">
    <citation type="submission" date="2017-02" db="EMBL/GenBank/DDBJ databases">
        <title>WGS assembly of Sorghum bicolor.</title>
        <authorList>
            <person name="Paterson A."/>
            <person name="Mullet J."/>
            <person name="Bowers J."/>
            <person name="Bruggmann R."/>
            <person name="Dubchak I."/>
            <person name="Grimwood J."/>
            <person name="Gundlach H."/>
            <person name="Haberer G."/>
            <person name="Hellsten U."/>
            <person name="Mitros T."/>
            <person name="Poliakov A."/>
            <person name="Schmutz J."/>
            <person name="Spannagl M."/>
            <person name="Tang H."/>
            <person name="Wang X."/>
            <person name="Wicker T."/>
            <person name="Bharti A."/>
            <person name="Chapman J."/>
            <person name="Feltus F."/>
            <person name="Gowik U."/>
            <person name="Grigoriev I."/>
            <person name="Lyons E."/>
            <person name="Maher C."/>
            <person name="Martis M."/>
            <person name="Narechania A."/>
            <person name="Otillar R."/>
            <person name="Penning B."/>
            <person name="Salamov A."/>
            <person name="Wang Y."/>
            <person name="Zhang L."/>
            <person name="Carpita N."/>
            <person name="Freeling M."/>
            <person name="Gingle A."/>
            <person name="Hash C."/>
            <person name="Keller B."/>
            <person name="Klein P."/>
            <person name="Kresovich S."/>
            <person name="Mccann M."/>
            <person name="Ming R."/>
            <person name="Peterson D."/>
            <person name="Rahman M."/>
            <person name="Ware D."/>
            <person name="Westhoff P."/>
            <person name="Mayer K."/>
            <person name="Messing J."/>
            <person name="Sims D."/>
            <person name="Jenkins J."/>
            <person name="Shu S."/>
            <person name="Rokhsar D."/>
        </authorList>
    </citation>
    <scope>NUCLEOTIDE SEQUENCE</scope>
</reference>
<dbReference type="EMBL" id="CM000769">
    <property type="protein sequence ID" value="OQU76820.1"/>
    <property type="molecule type" value="Genomic_DNA"/>
</dbReference>
<dbReference type="EMBL" id="CM000769">
    <property type="protein sequence ID" value="OQU76822.1"/>
    <property type="molecule type" value="Genomic_DNA"/>
</dbReference>
<proteinExistence type="predicted"/>
<feature type="region of interest" description="Disordered" evidence="1">
    <location>
        <begin position="1"/>
        <end position="59"/>
    </location>
</feature>
<evidence type="ECO:0000313" key="2">
    <source>
        <dbReference type="EMBL" id="OQU76820.1"/>
    </source>
</evidence>
<dbReference type="Proteomes" id="UP000000768">
    <property type="component" value="Chromosome 10"/>
</dbReference>
<sequence>MRSLCCGNKPLFELRDRRHPPETMKGYHQPQPHDAVKESTDREAEVAGPYQPKDPSLRRNQRLRLLQDTHINHNVLGSLLRN</sequence>
<name>A0A1W0VU78_SORBI</name>
<dbReference type="InParanoid" id="A0A1W0VU78"/>
<gene>
    <name evidence="2" type="ORF">SORBI_3010G217466</name>
</gene>
<feature type="compositionally biased region" description="Basic and acidic residues" evidence="1">
    <location>
        <begin position="12"/>
        <end position="22"/>
    </location>
</feature>
<evidence type="ECO:0000256" key="1">
    <source>
        <dbReference type="SAM" id="MobiDB-lite"/>
    </source>
</evidence>
<reference evidence="2 3" key="1">
    <citation type="journal article" date="2009" name="Nature">
        <title>The Sorghum bicolor genome and the diversification of grasses.</title>
        <authorList>
            <person name="Paterson A.H."/>
            <person name="Bowers J.E."/>
            <person name="Bruggmann R."/>
            <person name="Dubchak I."/>
            <person name="Grimwood J."/>
            <person name="Gundlach H."/>
            <person name="Haberer G."/>
            <person name="Hellsten U."/>
            <person name="Mitros T."/>
            <person name="Poliakov A."/>
            <person name="Schmutz J."/>
            <person name="Spannagl M."/>
            <person name="Tang H."/>
            <person name="Wang X."/>
            <person name="Wicker T."/>
            <person name="Bharti A.K."/>
            <person name="Chapman J."/>
            <person name="Feltus F.A."/>
            <person name="Gowik U."/>
            <person name="Grigoriev I.V."/>
            <person name="Lyons E."/>
            <person name="Maher C.A."/>
            <person name="Martis M."/>
            <person name="Narechania A."/>
            <person name="Otillar R.P."/>
            <person name="Penning B.W."/>
            <person name="Salamov A.A."/>
            <person name="Wang Y."/>
            <person name="Zhang L."/>
            <person name="Carpita N.C."/>
            <person name="Freeling M."/>
            <person name="Gingle A.R."/>
            <person name="Hash C.T."/>
            <person name="Keller B."/>
            <person name="Klein P."/>
            <person name="Kresovich S."/>
            <person name="McCann M.C."/>
            <person name="Ming R."/>
            <person name="Peterson D.G."/>
            <person name="Mehboob-ur-Rahman"/>
            <person name="Ware D."/>
            <person name="Westhoff P."/>
            <person name="Mayer K.F."/>
            <person name="Messing J."/>
            <person name="Rokhsar D.S."/>
        </authorList>
    </citation>
    <scope>NUCLEOTIDE SEQUENCE [LARGE SCALE GENOMIC DNA]</scope>
    <source>
        <strain evidence="3">cv. BTx623</strain>
    </source>
</reference>
<dbReference type="Gramene" id="OQU76822">
    <property type="protein sequence ID" value="OQU76822"/>
    <property type="gene ID" value="SORBI_3010G217466"/>
</dbReference>
<dbReference type="EMBL" id="CM000769">
    <property type="protein sequence ID" value="OQU76821.1"/>
    <property type="molecule type" value="Genomic_DNA"/>
</dbReference>
<reference evidence="3" key="3">
    <citation type="journal article" date="2018" name="Plant J.">
        <title>The Sorghum bicolor reference genome: improved assembly, gene annotations, a transcriptome atlas, and signatures of genome organization.</title>
        <authorList>
            <person name="McCormick R.F."/>
            <person name="Truong S.K."/>
            <person name="Sreedasyam A."/>
            <person name="Jenkins J."/>
            <person name="Shu S."/>
            <person name="Sims D."/>
            <person name="Kennedy M."/>
            <person name="Amirebrahimi M."/>
            <person name="Weers B.D."/>
            <person name="McKinley B."/>
            <person name="Mattison A."/>
            <person name="Morishige D.T."/>
            <person name="Grimwood J."/>
            <person name="Schmutz J."/>
            <person name="Mullet J.E."/>
        </authorList>
    </citation>
    <scope>NUCLEOTIDE SEQUENCE [LARGE SCALE GENOMIC DNA]</scope>
    <source>
        <strain evidence="3">cv. BTx623</strain>
    </source>
</reference>
<keyword evidence="3" id="KW-1185">Reference proteome</keyword>
<accession>A0A1W0VU78</accession>
<dbReference type="Gramene" id="OQU76821">
    <property type="protein sequence ID" value="OQU76821"/>
    <property type="gene ID" value="SORBI_3010G217466"/>
</dbReference>
<organism evidence="2 3">
    <name type="scientific">Sorghum bicolor</name>
    <name type="common">Sorghum</name>
    <name type="synonym">Sorghum vulgare</name>
    <dbReference type="NCBI Taxonomy" id="4558"/>
    <lineage>
        <taxon>Eukaryota</taxon>
        <taxon>Viridiplantae</taxon>
        <taxon>Streptophyta</taxon>
        <taxon>Embryophyta</taxon>
        <taxon>Tracheophyta</taxon>
        <taxon>Spermatophyta</taxon>
        <taxon>Magnoliopsida</taxon>
        <taxon>Liliopsida</taxon>
        <taxon>Poales</taxon>
        <taxon>Poaceae</taxon>
        <taxon>PACMAD clade</taxon>
        <taxon>Panicoideae</taxon>
        <taxon>Andropogonodae</taxon>
        <taxon>Andropogoneae</taxon>
        <taxon>Sorghinae</taxon>
        <taxon>Sorghum</taxon>
    </lineage>
</organism>
<dbReference type="Gramene" id="OQU76820">
    <property type="protein sequence ID" value="OQU76820"/>
    <property type="gene ID" value="SORBI_3010G217466"/>
</dbReference>
<protein>
    <submittedName>
        <fullName evidence="2">Uncharacterized protein</fullName>
    </submittedName>
</protein>
<evidence type="ECO:0000313" key="3">
    <source>
        <dbReference type="Proteomes" id="UP000000768"/>
    </source>
</evidence>